<keyword evidence="3" id="KW-0489">Methyltransferase</keyword>
<comment type="catalytic activity">
    <reaction evidence="8">
        <text>L-lysyl(4)-[histone H3] + 3 S-adenosyl-L-methionine = N(6),N(6),N(6)-trimethyl-L-lysyl(4)-[histone H3] + 3 S-adenosyl-L-homocysteine + 3 H(+)</text>
        <dbReference type="Rhea" id="RHEA:60260"/>
        <dbReference type="Rhea" id="RHEA-COMP:15537"/>
        <dbReference type="Rhea" id="RHEA-COMP:15547"/>
        <dbReference type="ChEBI" id="CHEBI:15378"/>
        <dbReference type="ChEBI" id="CHEBI:29969"/>
        <dbReference type="ChEBI" id="CHEBI:57856"/>
        <dbReference type="ChEBI" id="CHEBI:59789"/>
        <dbReference type="ChEBI" id="CHEBI:61961"/>
        <dbReference type="EC" id="2.1.1.354"/>
    </reaction>
</comment>
<dbReference type="PANTHER" id="PTHR45814">
    <property type="entry name" value="HISTONE-LYSINE N-METHYLTRANSFERASE SETD1"/>
    <property type="match status" value="1"/>
</dbReference>
<evidence type="ECO:0000256" key="2">
    <source>
        <dbReference type="ARBA" id="ARBA00012182"/>
    </source>
</evidence>
<dbReference type="OrthoDB" id="308383at2759"/>
<evidence type="ECO:0000256" key="3">
    <source>
        <dbReference type="ARBA" id="ARBA00022603"/>
    </source>
</evidence>
<evidence type="ECO:0000256" key="9">
    <source>
        <dbReference type="ARBA" id="ARBA00047583"/>
    </source>
</evidence>
<reference evidence="13 14" key="1">
    <citation type="submission" date="2016-07" db="EMBL/GenBank/DDBJ databases">
        <title>Pervasive Adenine N6-methylation of Active Genes in Fungi.</title>
        <authorList>
            <consortium name="DOE Joint Genome Institute"/>
            <person name="Mondo S.J."/>
            <person name="Dannebaum R.O."/>
            <person name="Kuo R.C."/>
            <person name="Labutti K."/>
            <person name="Haridas S."/>
            <person name="Kuo A."/>
            <person name="Salamov A."/>
            <person name="Ahrendt S.R."/>
            <person name="Lipzen A."/>
            <person name="Sullivan W."/>
            <person name="Andreopoulos W.B."/>
            <person name="Clum A."/>
            <person name="Lindquist E."/>
            <person name="Daum C."/>
            <person name="Ramamoorthy G.K."/>
            <person name="Gryganskyi A."/>
            <person name="Culley D."/>
            <person name="Magnuson J.K."/>
            <person name="James T.Y."/>
            <person name="O'Malley M.A."/>
            <person name="Stajich J.E."/>
            <person name="Spatafora J.W."/>
            <person name="Visel A."/>
            <person name="Grigoriev I.V."/>
        </authorList>
    </citation>
    <scope>NUCLEOTIDE SEQUENCE [LARGE SCALE GENOMIC DNA]</scope>
    <source>
        <strain evidence="13 14">PL171</strain>
    </source>
</reference>
<evidence type="ECO:0000256" key="10">
    <source>
        <dbReference type="ARBA" id="ARBA00049129"/>
    </source>
</evidence>
<keyword evidence="5" id="KW-0949">S-adenosyl-L-methionine</keyword>
<keyword evidence="4" id="KW-0808">Transferase</keyword>
<evidence type="ECO:0000256" key="5">
    <source>
        <dbReference type="ARBA" id="ARBA00022691"/>
    </source>
</evidence>
<keyword evidence="6" id="KW-0156">Chromatin regulator</keyword>
<keyword evidence="14" id="KW-1185">Reference proteome</keyword>
<protein>
    <recommendedName>
        <fullName evidence="2">[histone H3]-lysine(4) N-trimethyltransferase</fullName>
        <ecNumber evidence="2">2.1.1.354</ecNumber>
    </recommendedName>
</protein>
<comment type="caution">
    <text evidence="13">The sequence shown here is derived from an EMBL/GenBank/DDBJ whole genome shotgun (WGS) entry which is preliminary data.</text>
</comment>
<evidence type="ECO:0000259" key="11">
    <source>
        <dbReference type="PROSITE" id="PS50280"/>
    </source>
</evidence>
<evidence type="ECO:0000256" key="7">
    <source>
        <dbReference type="ARBA" id="ARBA00023242"/>
    </source>
</evidence>
<feature type="domain" description="Post-SET" evidence="12">
    <location>
        <begin position="148"/>
        <end position="164"/>
    </location>
</feature>
<evidence type="ECO:0000256" key="8">
    <source>
        <dbReference type="ARBA" id="ARBA00047571"/>
    </source>
</evidence>
<comment type="catalytic activity">
    <reaction evidence="9">
        <text>N(6)-methyl-L-lysyl(4)-[histone H3] + S-adenosyl-L-methionine = N(6),N(6)-dimethyl-L-lysyl(4)-[histone H3] + S-adenosyl-L-homocysteine + H(+)</text>
        <dbReference type="Rhea" id="RHEA:60268"/>
        <dbReference type="Rhea" id="RHEA-COMP:15540"/>
        <dbReference type="Rhea" id="RHEA-COMP:15543"/>
        <dbReference type="ChEBI" id="CHEBI:15378"/>
        <dbReference type="ChEBI" id="CHEBI:57856"/>
        <dbReference type="ChEBI" id="CHEBI:59789"/>
        <dbReference type="ChEBI" id="CHEBI:61929"/>
        <dbReference type="ChEBI" id="CHEBI:61976"/>
    </reaction>
</comment>
<feature type="non-terminal residue" evidence="13">
    <location>
        <position position="1"/>
    </location>
</feature>
<dbReference type="EMBL" id="MCFL01000038">
    <property type="protein sequence ID" value="ORZ33134.1"/>
    <property type="molecule type" value="Genomic_DNA"/>
</dbReference>
<evidence type="ECO:0000256" key="4">
    <source>
        <dbReference type="ARBA" id="ARBA00022679"/>
    </source>
</evidence>
<dbReference type="SMART" id="SM00317">
    <property type="entry name" value="SET"/>
    <property type="match status" value="1"/>
</dbReference>
<evidence type="ECO:0000313" key="13">
    <source>
        <dbReference type="EMBL" id="ORZ33134.1"/>
    </source>
</evidence>
<feature type="domain" description="SET" evidence="11">
    <location>
        <begin position="18"/>
        <end position="139"/>
    </location>
</feature>
<dbReference type="InterPro" id="IPR003616">
    <property type="entry name" value="Post-SET_dom"/>
</dbReference>
<dbReference type="SUPFAM" id="SSF82199">
    <property type="entry name" value="SET domain"/>
    <property type="match status" value="1"/>
</dbReference>
<dbReference type="EC" id="2.1.1.354" evidence="2"/>
<evidence type="ECO:0000313" key="14">
    <source>
        <dbReference type="Proteomes" id="UP000193411"/>
    </source>
</evidence>
<dbReference type="GO" id="GO:0140999">
    <property type="term" value="F:histone H3K4 trimethyltransferase activity"/>
    <property type="evidence" value="ECO:0007669"/>
    <property type="project" value="UniProtKB-EC"/>
</dbReference>
<organism evidence="13 14">
    <name type="scientific">Catenaria anguillulae PL171</name>
    <dbReference type="NCBI Taxonomy" id="765915"/>
    <lineage>
        <taxon>Eukaryota</taxon>
        <taxon>Fungi</taxon>
        <taxon>Fungi incertae sedis</taxon>
        <taxon>Blastocladiomycota</taxon>
        <taxon>Blastocladiomycetes</taxon>
        <taxon>Blastocladiales</taxon>
        <taxon>Catenariaceae</taxon>
        <taxon>Catenaria</taxon>
    </lineage>
</organism>
<dbReference type="Gene3D" id="2.170.270.10">
    <property type="entry name" value="SET domain"/>
    <property type="match status" value="1"/>
</dbReference>
<dbReference type="PANTHER" id="PTHR45814:SF2">
    <property type="entry name" value="HISTONE-LYSINE N-METHYLTRANSFERASE SETD1"/>
    <property type="match status" value="1"/>
</dbReference>
<evidence type="ECO:0000259" key="12">
    <source>
        <dbReference type="PROSITE" id="PS50868"/>
    </source>
</evidence>
<comment type="subcellular location">
    <subcellularLocation>
        <location evidence="1">Nucleus</location>
    </subcellularLocation>
</comment>
<dbReference type="PROSITE" id="PS50868">
    <property type="entry name" value="POST_SET"/>
    <property type="match status" value="1"/>
</dbReference>
<dbReference type="InterPro" id="IPR046341">
    <property type="entry name" value="SET_dom_sf"/>
</dbReference>
<feature type="non-terminal residue" evidence="13">
    <location>
        <position position="164"/>
    </location>
</feature>
<evidence type="ECO:0000256" key="6">
    <source>
        <dbReference type="ARBA" id="ARBA00022853"/>
    </source>
</evidence>
<dbReference type="InterPro" id="IPR044570">
    <property type="entry name" value="Set1-like"/>
</dbReference>
<dbReference type="GO" id="GO:0032259">
    <property type="term" value="P:methylation"/>
    <property type="evidence" value="ECO:0007669"/>
    <property type="project" value="UniProtKB-KW"/>
</dbReference>
<dbReference type="AlphaFoldDB" id="A0A1Y2HGK8"/>
<evidence type="ECO:0000256" key="1">
    <source>
        <dbReference type="ARBA" id="ARBA00004123"/>
    </source>
</evidence>
<dbReference type="CDD" id="cd10518">
    <property type="entry name" value="SET_SETD1-like"/>
    <property type="match status" value="1"/>
</dbReference>
<name>A0A1Y2HGK8_9FUNG</name>
<dbReference type="Proteomes" id="UP000193411">
    <property type="component" value="Unassembled WGS sequence"/>
</dbReference>
<comment type="catalytic activity">
    <reaction evidence="10">
        <text>N(6),N(6)-dimethyl-L-lysyl(4)-[histone H3] + S-adenosyl-L-methionine = N(6),N(6),N(6)-trimethyl-L-lysyl(4)-[histone H3] + S-adenosyl-L-homocysteine + H(+)</text>
        <dbReference type="Rhea" id="RHEA:60272"/>
        <dbReference type="Rhea" id="RHEA-COMP:15537"/>
        <dbReference type="Rhea" id="RHEA-COMP:15540"/>
        <dbReference type="ChEBI" id="CHEBI:15378"/>
        <dbReference type="ChEBI" id="CHEBI:57856"/>
        <dbReference type="ChEBI" id="CHEBI:59789"/>
        <dbReference type="ChEBI" id="CHEBI:61961"/>
        <dbReference type="ChEBI" id="CHEBI:61976"/>
    </reaction>
</comment>
<dbReference type="PROSITE" id="PS50280">
    <property type="entry name" value="SET"/>
    <property type="match status" value="1"/>
</dbReference>
<gene>
    <name evidence="13" type="ORF">BCR44DRAFT_1379832</name>
</gene>
<dbReference type="STRING" id="765915.A0A1Y2HGK8"/>
<accession>A0A1Y2HGK8</accession>
<proteinExistence type="predicted"/>
<dbReference type="SMART" id="SM00508">
    <property type="entry name" value="PostSET"/>
    <property type="match status" value="1"/>
</dbReference>
<dbReference type="GO" id="GO:0048188">
    <property type="term" value="C:Set1C/COMPASS complex"/>
    <property type="evidence" value="ECO:0007669"/>
    <property type="project" value="TreeGrafter"/>
</dbReference>
<dbReference type="InterPro" id="IPR001214">
    <property type="entry name" value="SET_dom"/>
</dbReference>
<keyword evidence="7" id="KW-0539">Nucleus</keyword>
<dbReference type="Pfam" id="PF00856">
    <property type="entry name" value="SET"/>
    <property type="match status" value="1"/>
</dbReference>
<sequence length="164" mass="18331">SSVPLPIQYQRLKESERTNVLVRPSKIQGVGLFAARAFNANEMVIEYVGEVIGQKVADMRELMNDRMSVGTYFFALAHDRILDATRMGNASRFINHACEPNCYARIISPQGDGVGAGKRVVVFAARRIEAGEELTYDYKFQAEEDPAKRIPCFCGSVGCRKFMN</sequence>